<feature type="coiled-coil region" evidence="1">
    <location>
        <begin position="25"/>
        <end position="97"/>
    </location>
</feature>
<feature type="coiled-coil region" evidence="1">
    <location>
        <begin position="614"/>
        <end position="674"/>
    </location>
</feature>
<sequence>MSNYLSEDPQFLLQFDSDIDSQGNYFQMQQEIDRLKEENNSIRNQFNEATSMGDQLEKVHQKNIQLTKQLRIANSERDDLQKRLDISLQRNEELKRILEQEKPAKKIIINNREENKTLLEKERFQWQNEKNNFQLKIAELQQLLKNEQNKTAEIQNSINNLLDSSNRFFNRTFSSVSDIQNYFAQNPYQQFKVPTPRKSTDETDAIIDNLNQKIKKQRSDLKELKKLYTASEARASKLQSDTIKSREEAESIISGLETKITEVQHNYQLQEIQYQHEMQSKDSQIKNLQDVIEKLMKKQNETITDTINVSAKDDTSGEVSLLKKQIAQYKDKLHDYSKTISQLKHDNSQINSQLSEVSAANEHFKKKYSTSENQIGSILDENDKLKNSISTIQIECDKLHEQYETSISQIQNLESTIKQNETNLIEAKNTNEKLKNSLNILDTVVEKQKNELHTLYDERDKIITILQKENSLLKNYEIHFQKISEENRYIKKNYHEEQIKVTNQIYTQNDIDIPYASWFCKEFPSELCTVITDTAKNENLPITAKLKYILSLIAKYYNKIIKDYESKFEASVKEADEKAKLYQQVFDSVLIVANKAIDSFSSCQVGLSDIPNILENIRNRLEAKEEEVIQLNDKLLSIYSKLGSNENEEALNIIDNLYETAHQMKQQLEHSKLKIIQKKKEYKIFKSKCVSKQQEIEDLVNDQQAQYEFVLNEKENLLDKLKKLEEMNESLKNNITEIKTQHKEALDQHEKRCDEEITILKNHIDNIQNQYSQELNTKEKLISDMKQKIQQTDKELIQWKRTAELLKKSKVEKDNQILEITTKIQDAERARQKKAASEKASLKAQYEQLMSHAKEKNEDLRKLVLKSSRALEELQAKNKELMASCTQLSIEKQQNLAKIDCLKEEFEREHRLMDTKLRASALSNELQTQNAIEQIKSQNDYEKRNIFGFIATTFRQFFNASEILSENSFKPLIEKVQSELLRLYKQEASLRKMLGITKNESIEDHISKLLLDYYHSS</sequence>
<evidence type="ECO:0000313" key="3">
    <source>
        <dbReference type="Proteomes" id="UP001470230"/>
    </source>
</evidence>
<proteinExistence type="predicted"/>
<dbReference type="Proteomes" id="UP001470230">
    <property type="component" value="Unassembled WGS sequence"/>
</dbReference>
<accession>A0ABR2KDS7</accession>
<feature type="coiled-coil region" evidence="1">
    <location>
        <begin position="382"/>
        <end position="451"/>
    </location>
</feature>
<reference evidence="2 3" key="1">
    <citation type="submission" date="2024-04" db="EMBL/GenBank/DDBJ databases">
        <title>Tritrichomonas musculus Genome.</title>
        <authorList>
            <person name="Alves-Ferreira E."/>
            <person name="Grigg M."/>
            <person name="Lorenzi H."/>
            <person name="Galac M."/>
        </authorList>
    </citation>
    <scope>NUCLEOTIDE SEQUENCE [LARGE SCALE GENOMIC DNA]</scope>
    <source>
        <strain evidence="2 3">EAF2021</strain>
    </source>
</reference>
<feature type="coiled-coil region" evidence="1">
    <location>
        <begin position="123"/>
        <end position="164"/>
    </location>
</feature>
<name>A0ABR2KDS7_9EUKA</name>
<feature type="coiled-coil region" evidence="1">
    <location>
        <begin position="207"/>
        <end position="346"/>
    </location>
</feature>
<feature type="coiled-coil region" evidence="1">
    <location>
        <begin position="839"/>
        <end position="891"/>
    </location>
</feature>
<keyword evidence="3" id="KW-1185">Reference proteome</keyword>
<evidence type="ECO:0000256" key="1">
    <source>
        <dbReference type="SAM" id="Coils"/>
    </source>
</evidence>
<dbReference type="Gene3D" id="1.10.287.1490">
    <property type="match status" value="1"/>
</dbReference>
<keyword evidence="1" id="KW-0175">Coiled coil</keyword>
<protein>
    <submittedName>
        <fullName evidence="2">Uncharacterized protein</fullName>
    </submittedName>
</protein>
<organism evidence="2 3">
    <name type="scientific">Tritrichomonas musculus</name>
    <dbReference type="NCBI Taxonomy" id="1915356"/>
    <lineage>
        <taxon>Eukaryota</taxon>
        <taxon>Metamonada</taxon>
        <taxon>Parabasalia</taxon>
        <taxon>Tritrichomonadida</taxon>
        <taxon>Tritrichomonadidae</taxon>
        <taxon>Tritrichomonas</taxon>
    </lineage>
</organism>
<dbReference type="EMBL" id="JAPFFF010000005">
    <property type="protein sequence ID" value="KAK8889267.1"/>
    <property type="molecule type" value="Genomic_DNA"/>
</dbReference>
<gene>
    <name evidence="2" type="ORF">M9Y10_034013</name>
</gene>
<feature type="coiled-coil region" evidence="1">
    <location>
        <begin position="700"/>
        <end position="802"/>
    </location>
</feature>
<evidence type="ECO:0000313" key="2">
    <source>
        <dbReference type="EMBL" id="KAK8889267.1"/>
    </source>
</evidence>
<comment type="caution">
    <text evidence="2">The sequence shown here is derived from an EMBL/GenBank/DDBJ whole genome shotgun (WGS) entry which is preliminary data.</text>
</comment>